<dbReference type="RefSeq" id="WP_302019431.1">
    <property type="nucleotide sequence ID" value="NZ_CACRUT010000016.1"/>
</dbReference>
<organism evidence="2">
    <name type="scientific">Paraprevotella clara</name>
    <dbReference type="NCBI Taxonomy" id="454154"/>
    <lineage>
        <taxon>Bacteria</taxon>
        <taxon>Pseudomonadati</taxon>
        <taxon>Bacteroidota</taxon>
        <taxon>Bacteroidia</taxon>
        <taxon>Bacteroidales</taxon>
        <taxon>Prevotellaceae</taxon>
        <taxon>Paraprevotella</taxon>
    </lineage>
</organism>
<evidence type="ECO:0000313" key="2">
    <source>
        <dbReference type="EMBL" id="VYU41429.1"/>
    </source>
</evidence>
<feature type="coiled-coil region" evidence="1">
    <location>
        <begin position="76"/>
        <end position="107"/>
    </location>
</feature>
<dbReference type="AlphaFoldDB" id="A0A6N3EQE5"/>
<reference evidence="2" key="1">
    <citation type="submission" date="2019-11" db="EMBL/GenBank/DDBJ databases">
        <authorList>
            <person name="Feng L."/>
        </authorList>
    </citation>
    <scope>NUCLEOTIDE SEQUENCE</scope>
    <source>
        <strain evidence="2">PclaraLFYP37</strain>
    </source>
</reference>
<gene>
    <name evidence="2" type="ORF">PCLFYP37_02808</name>
</gene>
<proteinExistence type="predicted"/>
<evidence type="ECO:0000256" key="1">
    <source>
        <dbReference type="SAM" id="Coils"/>
    </source>
</evidence>
<sequence>MLGLEIQINNDTPVTVAAENFSFVLLDTAMRPDDTGYIYAHGLDYSNSYHWLSTVPHQGDKVKIQIVESPNPSPPVKTEKQDRKEMLARYEQLKKELEEKGLIAKED</sequence>
<protein>
    <submittedName>
        <fullName evidence="2">Uncharacterized protein</fullName>
    </submittedName>
</protein>
<name>A0A6N3EQE5_9BACT</name>
<accession>A0A6N3EQE5</accession>
<keyword evidence="1" id="KW-0175">Coiled coil</keyword>
<dbReference type="EMBL" id="CACRUT010000016">
    <property type="protein sequence ID" value="VYU41429.1"/>
    <property type="molecule type" value="Genomic_DNA"/>
</dbReference>